<feature type="region of interest" description="Disordered" evidence="2">
    <location>
        <begin position="750"/>
        <end position="781"/>
    </location>
</feature>
<feature type="compositionally biased region" description="Polar residues" evidence="2">
    <location>
        <begin position="632"/>
        <end position="649"/>
    </location>
</feature>
<dbReference type="Proteomes" id="UP000565715">
    <property type="component" value="Unassembled WGS sequence"/>
</dbReference>
<feature type="region of interest" description="Disordered" evidence="2">
    <location>
        <begin position="598"/>
        <end position="656"/>
    </location>
</feature>
<dbReference type="SUPFAM" id="SSF57997">
    <property type="entry name" value="Tropomyosin"/>
    <property type="match status" value="1"/>
</dbReference>
<keyword evidence="4" id="KW-1185">Reference proteome</keyword>
<name>A0A846XHH0_9NOCA</name>
<keyword evidence="1" id="KW-0175">Coiled coil</keyword>
<organism evidence="3 4">
    <name type="scientific">Nocardia speluncae</name>
    <dbReference type="NCBI Taxonomy" id="419477"/>
    <lineage>
        <taxon>Bacteria</taxon>
        <taxon>Bacillati</taxon>
        <taxon>Actinomycetota</taxon>
        <taxon>Actinomycetes</taxon>
        <taxon>Mycobacteriales</taxon>
        <taxon>Nocardiaceae</taxon>
        <taxon>Nocardia</taxon>
    </lineage>
</organism>
<dbReference type="Gene3D" id="1.20.120.330">
    <property type="entry name" value="Nucleotidyltransferases domain 2"/>
    <property type="match status" value="1"/>
</dbReference>
<evidence type="ECO:0000313" key="3">
    <source>
        <dbReference type="EMBL" id="NKY34785.1"/>
    </source>
</evidence>
<feature type="coiled-coil region" evidence="1">
    <location>
        <begin position="95"/>
        <end position="146"/>
    </location>
</feature>
<proteinExistence type="predicted"/>
<gene>
    <name evidence="3" type="ORF">HGA13_17130</name>
</gene>
<accession>A0A846XHH0</accession>
<protein>
    <submittedName>
        <fullName evidence="3">Uncharacterized protein</fullName>
    </submittedName>
</protein>
<comment type="caution">
    <text evidence="3">The sequence shown here is derived from an EMBL/GenBank/DDBJ whole genome shotgun (WGS) entry which is preliminary data.</text>
</comment>
<feature type="region of interest" description="Disordered" evidence="2">
    <location>
        <begin position="821"/>
        <end position="862"/>
    </location>
</feature>
<dbReference type="EMBL" id="JAAXOO010000004">
    <property type="protein sequence ID" value="NKY34785.1"/>
    <property type="molecule type" value="Genomic_DNA"/>
</dbReference>
<dbReference type="RefSeq" id="WP_068050158.1">
    <property type="nucleotide sequence ID" value="NZ_JAAXOO010000004.1"/>
</dbReference>
<sequence length="862" mass="88379">MVDGGDIAGMGADLIISFAVGKATGGLGPVKQGLADAAGGFAGGYVADAFSNGWSPASNVQAGMWGAGGSLLGSVLGQGASWGLKKRGPRADNALSEAQNVHSTAADQARRLEQAQDGVTGADETLRQARRALDNANDRAHDAETRLNQLRPSDRGYDTALTEFNAATAAKRAAQSTFDDADNAAQAARRTLGDAQAAHPGLQTAAENAEAAMKAAERRAKMWGKKGTAVKWVKPPLVMTGSGAFVAGKVISWGSDGSSAEPVPLVWDGRAAAAAASLAGQAPFVESEVGPGVTVVGGQGFLLRPEDSLLSPQVISAVGGVTGSLAASVVDIYQMSGDLEKKIELRLDPAPRMPQGITVGSSSGGDSYNQATVDVESALDDLYESEVSNKARAEKIEEISATVKENVGFLIAGANTEVQQLTASSELEVKFMDIVSQGFEELIGILETAASAMERVASGIEDPGAGDKEGSQELKDRLRALENSMNDPGLQPDGSNIGLTDPAGLDGLGVGNPEFPGTASADLADAAKQMEERANDALQANSDPGSLGGMTDPAAAANMAGGNPMDAWSRMMMMSQLMGRNGADSDLARRVDDIDPARYDAAAPPNMPVARPAATTPWSTQPAAPQTPAQPVNHQSAPPTGATSNQTGSGMPKRVPGADGLVVYPFPDGRTQKVTLTRALGLDNGFANKSGTDAQAAYAKTPAEWTNHKDIGAAVDPFQLSTGDVAMWRRAAKEGEKVPAGADAVIGTAIAGPANDDENSPVSGPEKPEGRQSGDSGGEPEYRTAVLVVFGDGESGTVEAIVQGELQPFEPEMADADGAMGEFAGFKRPNGLEDSGADGQDTDTAMNTDQPAMDMPALAGPA</sequence>
<dbReference type="AlphaFoldDB" id="A0A846XHH0"/>
<feature type="compositionally biased region" description="Low complexity" evidence="2">
    <location>
        <begin position="612"/>
        <end position="631"/>
    </location>
</feature>
<evidence type="ECO:0000313" key="4">
    <source>
        <dbReference type="Proteomes" id="UP000565715"/>
    </source>
</evidence>
<evidence type="ECO:0000256" key="1">
    <source>
        <dbReference type="SAM" id="Coils"/>
    </source>
</evidence>
<reference evidence="3 4" key="1">
    <citation type="submission" date="2020-04" db="EMBL/GenBank/DDBJ databases">
        <title>MicrobeNet Type strains.</title>
        <authorList>
            <person name="Nicholson A.C."/>
        </authorList>
    </citation>
    <scope>NUCLEOTIDE SEQUENCE [LARGE SCALE GENOMIC DNA]</scope>
    <source>
        <strain evidence="3 4">DSM 45078</strain>
    </source>
</reference>
<feature type="coiled-coil region" evidence="1">
    <location>
        <begin position="199"/>
        <end position="226"/>
    </location>
</feature>
<evidence type="ECO:0000256" key="2">
    <source>
        <dbReference type="SAM" id="MobiDB-lite"/>
    </source>
</evidence>